<accession>A0A1H3XUZ4</accession>
<dbReference type="STRING" id="551991.SAMN05192529_10698"/>
<gene>
    <name evidence="2" type="ORF">SAMN05192529_10698</name>
</gene>
<reference evidence="2 3" key="1">
    <citation type="submission" date="2016-10" db="EMBL/GenBank/DDBJ databases">
        <authorList>
            <person name="de Groot N.N."/>
        </authorList>
    </citation>
    <scope>NUCLEOTIDE SEQUENCE [LARGE SCALE GENOMIC DNA]</scope>
    <source>
        <strain evidence="2 3">Vu-144</strain>
    </source>
</reference>
<proteinExistence type="predicted"/>
<keyword evidence="1" id="KW-1133">Transmembrane helix</keyword>
<feature type="transmembrane region" description="Helical" evidence="1">
    <location>
        <begin position="101"/>
        <end position="121"/>
    </location>
</feature>
<evidence type="ECO:0000313" key="3">
    <source>
        <dbReference type="Proteomes" id="UP000199041"/>
    </source>
</evidence>
<dbReference type="RefSeq" id="WP_211481785.1">
    <property type="nucleotide sequence ID" value="NZ_FNQY01000006.1"/>
</dbReference>
<dbReference type="AlphaFoldDB" id="A0A1H3XUZ4"/>
<keyword evidence="1" id="KW-0472">Membrane</keyword>
<evidence type="ECO:0000313" key="2">
    <source>
        <dbReference type="EMBL" id="SEA02434.1"/>
    </source>
</evidence>
<sequence>MSLNGRFLKKGNKIGSINSLLYGVVQDDFSFPIWKSWEQRAFQFFFIFLLLLTLPIDFRFYKLLFSIDWLHINFYSIFQIVRYQTQFLPIIYLPKWGIGSFGNWGVAAIVAFILSQVWWHYSSNYLKNYTALNYWLRVILRYRLASLLIVYGFIKVFPIQMPFPSLSNLVTNYGDFYAWKIYFQTLGISPKYESFLGFIEIFAAILLINRKTATFGTGLLIGFLGNVAVANGFYDIGEHVLSTYIVLLSVFLFAYDIPRLYNYFIKDDKETIADRFKPDFSEKKLSRIRLFLKFGFIAFILLYGILTQHSFAIESYKLPKEQGLHGAYGYYDVTNFVLNHDTINYSFSDPHRWVDVVFEKWSTISIRDNRPVIVDKTSGEGYYDKDIDRNYELAGNGGRHYYYYTIDSTRRLLFLQNKNRAKRFDKFTLHYTFINDSTLALDGSLDNSDSAFIVLRKKKLDFLMFEGRRHPVKN</sequence>
<feature type="transmembrane region" description="Helical" evidence="1">
    <location>
        <begin position="240"/>
        <end position="257"/>
    </location>
</feature>
<feature type="transmembrane region" description="Helical" evidence="1">
    <location>
        <begin position="40"/>
        <end position="56"/>
    </location>
</feature>
<evidence type="ECO:0008006" key="4">
    <source>
        <dbReference type="Google" id="ProtNLM"/>
    </source>
</evidence>
<feature type="transmembrane region" description="Helical" evidence="1">
    <location>
        <begin position="215"/>
        <end position="234"/>
    </location>
</feature>
<name>A0A1H3XUZ4_9BACT</name>
<feature type="transmembrane region" description="Helical" evidence="1">
    <location>
        <begin position="290"/>
        <end position="306"/>
    </location>
</feature>
<keyword evidence="1" id="KW-0812">Transmembrane</keyword>
<feature type="transmembrane region" description="Helical" evidence="1">
    <location>
        <begin position="181"/>
        <end position="208"/>
    </location>
</feature>
<organism evidence="2 3">
    <name type="scientific">Arachidicoccus rhizosphaerae</name>
    <dbReference type="NCBI Taxonomy" id="551991"/>
    <lineage>
        <taxon>Bacteria</taxon>
        <taxon>Pseudomonadati</taxon>
        <taxon>Bacteroidota</taxon>
        <taxon>Chitinophagia</taxon>
        <taxon>Chitinophagales</taxon>
        <taxon>Chitinophagaceae</taxon>
        <taxon>Arachidicoccus</taxon>
    </lineage>
</organism>
<protein>
    <recommendedName>
        <fullName evidence="4">DoxX family protein</fullName>
    </recommendedName>
</protein>
<evidence type="ECO:0000256" key="1">
    <source>
        <dbReference type="SAM" id="Phobius"/>
    </source>
</evidence>
<keyword evidence="3" id="KW-1185">Reference proteome</keyword>
<feature type="transmembrane region" description="Helical" evidence="1">
    <location>
        <begin position="142"/>
        <end position="161"/>
    </location>
</feature>
<dbReference type="EMBL" id="FNQY01000006">
    <property type="protein sequence ID" value="SEA02434.1"/>
    <property type="molecule type" value="Genomic_DNA"/>
</dbReference>
<dbReference type="Proteomes" id="UP000199041">
    <property type="component" value="Unassembled WGS sequence"/>
</dbReference>